<dbReference type="PROSITE" id="PS50181">
    <property type="entry name" value="FBOX"/>
    <property type="match status" value="1"/>
</dbReference>
<feature type="compositionally biased region" description="Gly residues" evidence="1">
    <location>
        <begin position="638"/>
        <end position="650"/>
    </location>
</feature>
<feature type="region of interest" description="Disordered" evidence="1">
    <location>
        <begin position="603"/>
        <end position="650"/>
    </location>
</feature>
<feature type="transmembrane region" description="Helical" evidence="2">
    <location>
        <begin position="240"/>
        <end position="261"/>
    </location>
</feature>
<sequence>MEGESRLETLPPEVILHILSYLDLPELDTLSRISPVLKELAQDPVLHRRRILIVAPSRVQHALFAYGGALRPTVPDLVVRNVLRGLGIERRYRMGLYFNSRESVKQYETSRGLQLLHVRHVLAAHLQRKSRQALTRMIPDAEVCSPRLLPAVRSLKWSIRKDALARMVRERESNGGSKPTTWFEGRGHGLWKENERIRLAICPGVGKIVRFFEGIGKNEEDMADVTDPAVAAALTEAQHFIFVTQIYFCCMYAVFVWDWLVSLPREYKFIWKSGWTAAKMSYLFCRYWVLLVMPYILFIYVTNHSWEDCQKLYRSPVALAMWNQAGAEVVLLIRTYAFFNRNKYLLVVLCASLAGVLAYQLFVDINEMLPLEFVTPPFDEGPCLPKSKPHSAHILGFFMASLAFDATVTSMTLWKAFRLRRTCGAAASPLIQTFLREGIFYFVFISIANLINGIFYLQPKAVMSAINIPLSIMFSDLLACRMILDLRQRGYEISQPTVFTHTLPLHTQTTDGTEVTSTMRSDPSSLHKGPFSATQNSLPYLPAPDSQRGQGVKGLVGNGRSATGTAFTTTIDSAVFSQTQTSGGGEIRSQDGSSCLELRSFTPHYDAESEPEEKQEEGGLARFSMVGTFQARDNRGETPGGRGGEKAGGV</sequence>
<feature type="region of interest" description="Disordered" evidence="1">
    <location>
        <begin position="509"/>
        <end position="557"/>
    </location>
</feature>
<dbReference type="SUPFAM" id="SSF81383">
    <property type="entry name" value="F-box domain"/>
    <property type="match status" value="1"/>
</dbReference>
<accession>A0A9Q5N6A4</accession>
<evidence type="ECO:0000313" key="4">
    <source>
        <dbReference type="EMBL" id="OCB89040.1"/>
    </source>
</evidence>
<dbReference type="OrthoDB" id="2549021at2759"/>
<dbReference type="EMBL" id="LNZH02000166">
    <property type="protein sequence ID" value="OCB89040.1"/>
    <property type="molecule type" value="Genomic_DNA"/>
</dbReference>
<evidence type="ECO:0000256" key="1">
    <source>
        <dbReference type="SAM" id="MobiDB-lite"/>
    </source>
</evidence>
<feature type="transmembrane region" description="Helical" evidence="2">
    <location>
        <begin position="313"/>
        <end position="332"/>
    </location>
</feature>
<keyword evidence="2" id="KW-0472">Membrane</keyword>
<reference evidence="4" key="1">
    <citation type="submission" date="2016-06" db="EMBL/GenBank/DDBJ databases">
        <title>Draft Genome sequence of the fungus Inonotus baumii.</title>
        <authorList>
            <person name="Zhu H."/>
            <person name="Lin W."/>
        </authorList>
    </citation>
    <scope>NUCLEOTIDE SEQUENCE</scope>
    <source>
        <strain evidence="4">821</strain>
    </source>
</reference>
<keyword evidence="2" id="KW-0812">Transmembrane</keyword>
<dbReference type="InterPro" id="IPR001810">
    <property type="entry name" value="F-box_dom"/>
</dbReference>
<evidence type="ECO:0000256" key="2">
    <source>
        <dbReference type="SAM" id="Phobius"/>
    </source>
</evidence>
<organism evidence="4 5">
    <name type="scientific">Sanghuangporus baumii</name>
    <name type="common">Phellinus baumii</name>
    <dbReference type="NCBI Taxonomy" id="108892"/>
    <lineage>
        <taxon>Eukaryota</taxon>
        <taxon>Fungi</taxon>
        <taxon>Dikarya</taxon>
        <taxon>Basidiomycota</taxon>
        <taxon>Agaricomycotina</taxon>
        <taxon>Agaricomycetes</taxon>
        <taxon>Hymenochaetales</taxon>
        <taxon>Hymenochaetaceae</taxon>
        <taxon>Sanghuangporus</taxon>
    </lineage>
</organism>
<dbReference type="Pfam" id="PF12937">
    <property type="entry name" value="F-box-like"/>
    <property type="match status" value="1"/>
</dbReference>
<dbReference type="InterPro" id="IPR036047">
    <property type="entry name" value="F-box-like_dom_sf"/>
</dbReference>
<protein>
    <recommendedName>
        <fullName evidence="3">F-box domain-containing protein</fullName>
    </recommendedName>
</protein>
<comment type="caution">
    <text evidence="4">The sequence shown here is derived from an EMBL/GenBank/DDBJ whole genome shotgun (WGS) entry which is preliminary data.</text>
</comment>
<feature type="transmembrane region" description="Helical" evidence="2">
    <location>
        <begin position="344"/>
        <end position="362"/>
    </location>
</feature>
<dbReference type="AlphaFoldDB" id="A0A9Q5N6A4"/>
<feature type="domain" description="F-box" evidence="3">
    <location>
        <begin position="4"/>
        <end position="50"/>
    </location>
</feature>
<feature type="transmembrane region" description="Helical" evidence="2">
    <location>
        <begin position="438"/>
        <end position="457"/>
    </location>
</feature>
<dbReference type="InterPro" id="IPR045340">
    <property type="entry name" value="DUF6533"/>
</dbReference>
<dbReference type="Pfam" id="PF20151">
    <property type="entry name" value="DUF6533"/>
    <property type="match status" value="1"/>
</dbReference>
<feature type="compositionally biased region" description="Polar residues" evidence="1">
    <location>
        <begin position="509"/>
        <end position="524"/>
    </location>
</feature>
<name>A0A9Q5N6A4_SANBA</name>
<feature type="transmembrane region" description="Helical" evidence="2">
    <location>
        <begin position="394"/>
        <end position="417"/>
    </location>
</feature>
<proteinExistence type="predicted"/>
<feature type="transmembrane region" description="Helical" evidence="2">
    <location>
        <begin position="282"/>
        <end position="301"/>
    </location>
</feature>
<dbReference type="Proteomes" id="UP000757232">
    <property type="component" value="Unassembled WGS sequence"/>
</dbReference>
<keyword evidence="2" id="KW-1133">Transmembrane helix</keyword>
<dbReference type="Gene3D" id="1.20.1280.50">
    <property type="match status" value="1"/>
</dbReference>
<gene>
    <name evidence="4" type="ORF">A7U60_g3848</name>
</gene>
<evidence type="ECO:0000313" key="5">
    <source>
        <dbReference type="Proteomes" id="UP000757232"/>
    </source>
</evidence>
<dbReference type="SMART" id="SM00256">
    <property type="entry name" value="FBOX"/>
    <property type="match status" value="1"/>
</dbReference>
<keyword evidence="5" id="KW-1185">Reference proteome</keyword>
<evidence type="ECO:0000259" key="3">
    <source>
        <dbReference type="PROSITE" id="PS50181"/>
    </source>
</evidence>